<accession>A0A0P9D7Z9</accession>
<keyword evidence="2" id="KW-1185">Reference proteome</keyword>
<dbReference type="InterPro" id="IPR003735">
    <property type="entry name" value="Metal_Tscrpt_repr"/>
</dbReference>
<dbReference type="Gene3D" id="1.20.58.1000">
    <property type="entry name" value="Metal-sensitive repressor, helix protomer"/>
    <property type="match status" value="1"/>
</dbReference>
<proteinExistence type="predicted"/>
<gene>
    <name evidence="1" type="ORF">SE17_06415</name>
</gene>
<comment type="caution">
    <text evidence="1">The sequence shown here is derived from an EMBL/GenBank/DDBJ whole genome shotgun (WGS) entry which is preliminary data.</text>
</comment>
<dbReference type="PANTHER" id="PTHR33677:SF3">
    <property type="entry name" value="COPPER-SENSING TRANSCRIPTIONAL REPRESSOR RICR"/>
    <property type="match status" value="1"/>
</dbReference>
<dbReference type="GO" id="GO:0046872">
    <property type="term" value="F:metal ion binding"/>
    <property type="evidence" value="ECO:0007669"/>
    <property type="project" value="InterPro"/>
</dbReference>
<dbReference type="GO" id="GO:0045892">
    <property type="term" value="P:negative regulation of DNA-templated transcription"/>
    <property type="evidence" value="ECO:0007669"/>
    <property type="project" value="UniProtKB-ARBA"/>
</dbReference>
<sequence length="91" mass="10334">MNTDKHQLLNRLKTIEGHVRGVQRMVEDDAYCVDIIKQTQAIQRALDKFNSLILAGHLNGCVTTAIRGEDPQERERVVSELLQVFETTSNL</sequence>
<dbReference type="PANTHER" id="PTHR33677">
    <property type="entry name" value="TRANSCRIPTIONAL REPRESSOR FRMR-RELATED"/>
    <property type="match status" value="1"/>
</dbReference>
<dbReference type="CDD" id="cd10151">
    <property type="entry name" value="TthCsoR-like_DUF156"/>
    <property type="match status" value="1"/>
</dbReference>
<dbReference type="AlphaFoldDB" id="A0A0P9D7Z9"/>
<evidence type="ECO:0000313" key="2">
    <source>
        <dbReference type="Proteomes" id="UP000050509"/>
    </source>
</evidence>
<protein>
    <submittedName>
        <fullName evidence="1">Transcriptional regulator</fullName>
    </submittedName>
</protein>
<dbReference type="Proteomes" id="UP000050509">
    <property type="component" value="Unassembled WGS sequence"/>
</dbReference>
<dbReference type="Pfam" id="PF02583">
    <property type="entry name" value="Trns_repr_metal"/>
    <property type="match status" value="1"/>
</dbReference>
<organism evidence="1 2">
    <name type="scientific">Kouleothrix aurantiaca</name>
    <dbReference type="NCBI Taxonomy" id="186479"/>
    <lineage>
        <taxon>Bacteria</taxon>
        <taxon>Bacillati</taxon>
        <taxon>Chloroflexota</taxon>
        <taxon>Chloroflexia</taxon>
        <taxon>Chloroflexales</taxon>
        <taxon>Roseiflexineae</taxon>
        <taxon>Roseiflexaceae</taxon>
        <taxon>Kouleothrix</taxon>
    </lineage>
</organism>
<dbReference type="PATRIC" id="fig|186479.3.peg.1514"/>
<dbReference type="GO" id="GO:0003677">
    <property type="term" value="F:DNA binding"/>
    <property type="evidence" value="ECO:0007669"/>
    <property type="project" value="InterPro"/>
</dbReference>
<dbReference type="InterPro" id="IPR038390">
    <property type="entry name" value="Metal_Tscrpt_repr_sf"/>
</dbReference>
<dbReference type="EMBL" id="LJCR01000136">
    <property type="protein sequence ID" value="KPV53995.1"/>
    <property type="molecule type" value="Genomic_DNA"/>
</dbReference>
<name>A0A0P9D7Z9_9CHLR</name>
<evidence type="ECO:0000313" key="1">
    <source>
        <dbReference type="EMBL" id="KPV53995.1"/>
    </source>
</evidence>
<reference evidence="1 2" key="1">
    <citation type="submission" date="2015-09" db="EMBL/GenBank/DDBJ databases">
        <title>Draft genome sequence of Kouleothrix aurantiaca JCM 19913.</title>
        <authorList>
            <person name="Hemp J."/>
        </authorList>
    </citation>
    <scope>NUCLEOTIDE SEQUENCE [LARGE SCALE GENOMIC DNA]</scope>
    <source>
        <strain evidence="1 2">COM-B</strain>
    </source>
</reference>